<dbReference type="GO" id="GO:0005524">
    <property type="term" value="F:ATP binding"/>
    <property type="evidence" value="ECO:0007669"/>
    <property type="project" value="UniProtKB-KW"/>
</dbReference>
<dbReference type="InterPro" id="IPR036061">
    <property type="entry name" value="CheW-like_dom_sf"/>
</dbReference>
<dbReference type="SUPFAM" id="SSF47226">
    <property type="entry name" value="Histidine-containing phosphotransfer domain, HPT domain"/>
    <property type="match status" value="1"/>
</dbReference>
<dbReference type="InterPro" id="IPR036641">
    <property type="entry name" value="HPT_dom_sf"/>
</dbReference>
<keyword evidence="6" id="KW-0808">Transferase</keyword>
<dbReference type="PROSITE" id="PS50851">
    <property type="entry name" value="CHEW"/>
    <property type="match status" value="1"/>
</dbReference>
<evidence type="ECO:0000259" key="15">
    <source>
        <dbReference type="PROSITE" id="PS50851"/>
    </source>
</evidence>
<keyword evidence="7" id="KW-0547">Nucleotide-binding</keyword>
<evidence type="ECO:0000256" key="9">
    <source>
        <dbReference type="ARBA" id="ARBA00022840"/>
    </source>
</evidence>
<evidence type="ECO:0000256" key="12">
    <source>
        <dbReference type="PROSITE-ProRule" id="PRU00110"/>
    </source>
</evidence>
<protein>
    <recommendedName>
        <fullName evidence="3">Chemotaxis protein CheA</fullName>
        <ecNumber evidence="2">2.7.13.3</ecNumber>
    </recommendedName>
</protein>
<dbReference type="Pfam" id="PF01627">
    <property type="entry name" value="Hpt"/>
    <property type="match status" value="1"/>
</dbReference>
<dbReference type="PROSITE" id="PS50894">
    <property type="entry name" value="HPT"/>
    <property type="match status" value="1"/>
</dbReference>
<evidence type="ECO:0000256" key="7">
    <source>
        <dbReference type="ARBA" id="ARBA00022741"/>
    </source>
</evidence>
<dbReference type="RefSeq" id="WP_043765564.1">
    <property type="nucleotide sequence ID" value="NZ_JAME01000002.1"/>
</dbReference>
<dbReference type="InterPro" id="IPR002545">
    <property type="entry name" value="CheW-lke_dom"/>
</dbReference>
<evidence type="ECO:0000259" key="14">
    <source>
        <dbReference type="PROSITE" id="PS50109"/>
    </source>
</evidence>
<dbReference type="Pfam" id="PF02518">
    <property type="entry name" value="HATPase_c"/>
    <property type="match status" value="1"/>
</dbReference>
<evidence type="ECO:0000256" key="3">
    <source>
        <dbReference type="ARBA" id="ARBA00021495"/>
    </source>
</evidence>
<dbReference type="Gene3D" id="1.10.287.560">
    <property type="entry name" value="Histidine kinase CheA-like, homodimeric domain"/>
    <property type="match status" value="1"/>
</dbReference>
<dbReference type="eggNOG" id="COG0643">
    <property type="taxonomic scope" value="Bacteria"/>
</dbReference>
<feature type="domain" description="HPt" evidence="16">
    <location>
        <begin position="1"/>
        <end position="108"/>
    </location>
</feature>
<dbReference type="CDD" id="cd00088">
    <property type="entry name" value="HPT"/>
    <property type="match status" value="1"/>
</dbReference>
<feature type="region of interest" description="Disordered" evidence="13">
    <location>
        <begin position="265"/>
        <end position="326"/>
    </location>
</feature>
<reference evidence="17 18" key="1">
    <citation type="submission" date="2014-01" db="EMBL/GenBank/DDBJ databases">
        <title>Roseivivax isoporae LMG 25204 Genome Sequencing.</title>
        <authorList>
            <person name="Lai Q."/>
            <person name="Li G."/>
            <person name="Shao Z."/>
        </authorList>
    </citation>
    <scope>NUCLEOTIDE SEQUENCE [LARGE SCALE GENOMIC DNA]</scope>
    <source>
        <strain evidence="17 18">LMG 25204</strain>
    </source>
</reference>
<dbReference type="GO" id="GO:0005737">
    <property type="term" value="C:cytoplasm"/>
    <property type="evidence" value="ECO:0007669"/>
    <property type="project" value="InterPro"/>
</dbReference>
<feature type="domain" description="CheW-like" evidence="15">
    <location>
        <begin position="577"/>
        <end position="713"/>
    </location>
</feature>
<evidence type="ECO:0000313" key="18">
    <source>
        <dbReference type="Proteomes" id="UP000023430"/>
    </source>
</evidence>
<dbReference type="InterPro" id="IPR004105">
    <property type="entry name" value="CheA-like_dim"/>
</dbReference>
<name>X7FEW7_9RHOB</name>
<dbReference type="Pfam" id="PF01584">
    <property type="entry name" value="CheW"/>
    <property type="match status" value="1"/>
</dbReference>
<keyword evidence="4" id="KW-0145">Chemotaxis</keyword>
<evidence type="ECO:0000313" key="17">
    <source>
        <dbReference type="EMBL" id="ETX30611.1"/>
    </source>
</evidence>
<dbReference type="InterPro" id="IPR037006">
    <property type="entry name" value="CheA-like_homodim_sf"/>
</dbReference>
<dbReference type="GO" id="GO:0000155">
    <property type="term" value="F:phosphorelay sensor kinase activity"/>
    <property type="evidence" value="ECO:0007669"/>
    <property type="project" value="InterPro"/>
</dbReference>
<evidence type="ECO:0000256" key="10">
    <source>
        <dbReference type="ARBA" id="ARBA00023012"/>
    </source>
</evidence>
<dbReference type="GO" id="GO:0006935">
    <property type="term" value="P:chemotaxis"/>
    <property type="evidence" value="ECO:0007669"/>
    <property type="project" value="UniProtKB-KW"/>
</dbReference>
<sequence>MSSLDDIKQTFFLECEELLEALNDGLADIEAAIPDDTFDTETINAVFRTVHSIKGGAASFGLEPIVRFSHCFETVLDLMRSGKVRPDTTNVRVLHRAADHLADLVAASRSDTPLDAAAGDALLAQLNALAGHAPQVAAPVVPIPDVTSAGPDDGDLAFLPLAIPFDFDPAGAGEPIPRTFRIEMTCSRELFANGHDPVHLFRELAALGDLTVEADLSALPDFDALDPLVCLLSWRLELLSEASEEDLREIFEFVEGLAQVRIEASSGAQDATGSQDAVEAPHELPPPPVATFDADPAARPPAPETSEADAPSTRREAKAAPGRAPKSTVRVDLDLVDSLINIVGELVINQSVLSQSLSDANVAHRSEIGGSLDEYKNLALQIQECVMSLRAQSVKQLFQRMARIVRETSEIAGKSVAFETDGEDTEIDKTVIERLIEPLTHILRNAIDHGLEAPDRRRAAGKTPTGTVRLSAGHRSGRVVIEVSDDGSGINRPKVQAIAVKKGLIAPDLQLSDNEIDRLLFLPGFSTADSVTDLSGRGVGMDVVRSEIQKLGGRVGIFSHPGKGTTFSISLPLTLAVLDGMVVDVAGQTMVVPITSVVETIRPDLSDLHMIGATSQVIKVRDALVPIVDLGMIFSYRDEPVDRARMVILLVETEQSERWGLAVDRIIDQRQVVIKSLEGNYGHVDGVAAATILGDGKIALIIDPEETARMADSGSAVASLMSAAGG</sequence>
<evidence type="ECO:0000256" key="1">
    <source>
        <dbReference type="ARBA" id="ARBA00000085"/>
    </source>
</evidence>
<comment type="function">
    <text evidence="11">Involved in the transmission of sensory signals from the chemoreceptors to the flagellar motors. CheA is autophosphorylated; it can transfer its phosphate group to either CheB or CheY.</text>
</comment>
<evidence type="ECO:0000256" key="11">
    <source>
        <dbReference type="ARBA" id="ARBA00035100"/>
    </source>
</evidence>
<dbReference type="Gene3D" id="2.30.30.40">
    <property type="entry name" value="SH3 Domains"/>
    <property type="match status" value="1"/>
</dbReference>
<dbReference type="InterPro" id="IPR005467">
    <property type="entry name" value="His_kinase_dom"/>
</dbReference>
<dbReference type="SUPFAM" id="SSF50341">
    <property type="entry name" value="CheW-like"/>
    <property type="match status" value="1"/>
</dbReference>
<dbReference type="InterPro" id="IPR003594">
    <property type="entry name" value="HATPase_dom"/>
</dbReference>
<dbReference type="InterPro" id="IPR004358">
    <property type="entry name" value="Sig_transdc_His_kin-like_C"/>
</dbReference>
<dbReference type="Gene3D" id="1.20.120.160">
    <property type="entry name" value="HPT domain"/>
    <property type="match status" value="1"/>
</dbReference>
<dbReference type="Gene3D" id="3.30.565.10">
    <property type="entry name" value="Histidine kinase-like ATPase, C-terminal domain"/>
    <property type="match status" value="1"/>
</dbReference>
<dbReference type="CDD" id="cd00731">
    <property type="entry name" value="CheA_reg"/>
    <property type="match status" value="1"/>
</dbReference>
<dbReference type="SUPFAM" id="SSF47384">
    <property type="entry name" value="Homodimeric domain of signal transducing histidine kinase"/>
    <property type="match status" value="1"/>
</dbReference>
<evidence type="ECO:0000259" key="16">
    <source>
        <dbReference type="PROSITE" id="PS50894"/>
    </source>
</evidence>
<evidence type="ECO:0000256" key="6">
    <source>
        <dbReference type="ARBA" id="ARBA00022679"/>
    </source>
</evidence>
<feature type="domain" description="Histidine kinase" evidence="14">
    <location>
        <begin position="334"/>
        <end position="575"/>
    </location>
</feature>
<dbReference type="Pfam" id="PF02895">
    <property type="entry name" value="H-kinase_dim"/>
    <property type="match status" value="1"/>
</dbReference>
<comment type="caution">
    <text evidence="17">The sequence shown here is derived from an EMBL/GenBank/DDBJ whole genome shotgun (WGS) entry which is preliminary data.</text>
</comment>
<accession>X7FEW7</accession>
<dbReference type="STRING" id="1449351.RISW2_07285"/>
<dbReference type="PATRIC" id="fig|1449351.3.peg.256"/>
<dbReference type="AlphaFoldDB" id="X7FEW7"/>
<keyword evidence="5 12" id="KW-0597">Phosphoprotein</keyword>
<dbReference type="CDD" id="cd16916">
    <property type="entry name" value="HATPase_CheA-like"/>
    <property type="match status" value="1"/>
</dbReference>
<dbReference type="InterPro" id="IPR036097">
    <property type="entry name" value="HisK_dim/P_sf"/>
</dbReference>
<keyword evidence="8" id="KW-0418">Kinase</keyword>
<evidence type="ECO:0000256" key="4">
    <source>
        <dbReference type="ARBA" id="ARBA00022500"/>
    </source>
</evidence>
<dbReference type="EMBL" id="JAME01000002">
    <property type="protein sequence ID" value="ETX30611.1"/>
    <property type="molecule type" value="Genomic_DNA"/>
</dbReference>
<evidence type="ECO:0000256" key="13">
    <source>
        <dbReference type="SAM" id="MobiDB-lite"/>
    </source>
</evidence>
<feature type="compositionally biased region" description="Polar residues" evidence="13">
    <location>
        <begin position="266"/>
        <end position="275"/>
    </location>
</feature>
<dbReference type="SMART" id="SM00260">
    <property type="entry name" value="CheW"/>
    <property type="match status" value="1"/>
</dbReference>
<dbReference type="OrthoDB" id="9803176at2"/>
<evidence type="ECO:0000256" key="2">
    <source>
        <dbReference type="ARBA" id="ARBA00012438"/>
    </source>
</evidence>
<dbReference type="FunFam" id="3.30.565.10:FF:000016">
    <property type="entry name" value="Chemotaxis protein CheA, putative"/>
    <property type="match status" value="1"/>
</dbReference>
<keyword evidence="10" id="KW-0902">Two-component regulatory system</keyword>
<organism evidence="17 18">
    <name type="scientific">Roseivivax isoporae LMG 25204</name>
    <dbReference type="NCBI Taxonomy" id="1449351"/>
    <lineage>
        <taxon>Bacteria</taxon>
        <taxon>Pseudomonadati</taxon>
        <taxon>Pseudomonadota</taxon>
        <taxon>Alphaproteobacteria</taxon>
        <taxon>Rhodobacterales</taxon>
        <taxon>Roseobacteraceae</taxon>
        <taxon>Roseivivax</taxon>
    </lineage>
</organism>
<feature type="modified residue" description="Phosphohistidine" evidence="12">
    <location>
        <position position="51"/>
    </location>
</feature>
<dbReference type="PANTHER" id="PTHR43395:SF10">
    <property type="entry name" value="CHEMOTAXIS PROTEIN CHEA"/>
    <property type="match status" value="1"/>
</dbReference>
<evidence type="ECO:0000256" key="8">
    <source>
        <dbReference type="ARBA" id="ARBA00022777"/>
    </source>
</evidence>
<keyword evidence="18" id="KW-1185">Reference proteome</keyword>
<dbReference type="InterPro" id="IPR051315">
    <property type="entry name" value="Bact_Chemotaxis_CheA"/>
</dbReference>
<dbReference type="Proteomes" id="UP000023430">
    <property type="component" value="Unassembled WGS sequence"/>
</dbReference>
<evidence type="ECO:0000256" key="5">
    <source>
        <dbReference type="ARBA" id="ARBA00022553"/>
    </source>
</evidence>
<dbReference type="FunFam" id="2.30.30.40:FF:000048">
    <property type="entry name" value="Chemotaxis protein CheA, putative"/>
    <property type="match status" value="1"/>
</dbReference>
<dbReference type="EC" id="2.7.13.3" evidence="2"/>
<dbReference type="PROSITE" id="PS50109">
    <property type="entry name" value="HIS_KIN"/>
    <property type="match status" value="1"/>
</dbReference>
<keyword evidence="9" id="KW-0067">ATP-binding</keyword>
<dbReference type="SMART" id="SM00387">
    <property type="entry name" value="HATPase_c"/>
    <property type="match status" value="1"/>
</dbReference>
<dbReference type="InterPro" id="IPR036890">
    <property type="entry name" value="HATPase_C_sf"/>
</dbReference>
<dbReference type="PRINTS" id="PR00344">
    <property type="entry name" value="BCTRLSENSOR"/>
</dbReference>
<gene>
    <name evidence="17" type="ORF">RISW2_07285</name>
</gene>
<dbReference type="SMART" id="SM01231">
    <property type="entry name" value="H-kinase_dim"/>
    <property type="match status" value="1"/>
</dbReference>
<proteinExistence type="predicted"/>
<dbReference type="SMART" id="SM00073">
    <property type="entry name" value="HPT"/>
    <property type="match status" value="1"/>
</dbReference>
<dbReference type="PANTHER" id="PTHR43395">
    <property type="entry name" value="SENSOR HISTIDINE KINASE CHEA"/>
    <property type="match status" value="1"/>
</dbReference>
<comment type="catalytic activity">
    <reaction evidence="1">
        <text>ATP + protein L-histidine = ADP + protein N-phospho-L-histidine.</text>
        <dbReference type="EC" id="2.7.13.3"/>
    </reaction>
</comment>
<dbReference type="SUPFAM" id="SSF55874">
    <property type="entry name" value="ATPase domain of HSP90 chaperone/DNA topoisomerase II/histidine kinase"/>
    <property type="match status" value="1"/>
</dbReference>
<dbReference type="InterPro" id="IPR008207">
    <property type="entry name" value="Sig_transdc_His_kin_Hpt_dom"/>
</dbReference>